<comment type="similarity">
    <text evidence="6 7">Belongs to the PI3/PI4-kinase family.</text>
</comment>
<reference evidence="12" key="1">
    <citation type="submission" date="2006-10" db="EMBL/GenBank/DDBJ databases">
        <authorList>
            <person name="Amadeo P."/>
            <person name="Zhao Q."/>
            <person name="Wortman J."/>
            <person name="Fraser-Liggett C."/>
            <person name="Carlton J."/>
        </authorList>
    </citation>
    <scope>NUCLEOTIDE SEQUENCE</scope>
    <source>
        <strain evidence="12">G3</strain>
    </source>
</reference>
<dbReference type="InterPro" id="IPR015433">
    <property type="entry name" value="PI3/4_kinase"/>
</dbReference>
<evidence type="ECO:0000313" key="13">
    <source>
        <dbReference type="Proteomes" id="UP000001542"/>
    </source>
</evidence>
<dbReference type="CDD" id="cd08380">
    <property type="entry name" value="C2_PI3K_like"/>
    <property type="match status" value="1"/>
</dbReference>
<dbReference type="Gene3D" id="1.25.40.70">
    <property type="entry name" value="Phosphatidylinositol 3-kinase, accessory domain (PIK)"/>
    <property type="match status" value="1"/>
</dbReference>
<name>A2F0T8_TRIV3</name>
<feature type="domain" description="PI3K/PI4K catalytic" evidence="8">
    <location>
        <begin position="514"/>
        <end position="792"/>
    </location>
</feature>
<dbReference type="SUPFAM" id="SSF49562">
    <property type="entry name" value="C2 domain (Calcium/lipid-binding domain, CaLB)"/>
    <property type="match status" value="1"/>
</dbReference>
<dbReference type="GO" id="GO:0035005">
    <property type="term" value="F:1-phosphatidylinositol-4-phosphate 3-kinase activity"/>
    <property type="evidence" value="ECO:0000318"/>
    <property type="project" value="GO_Central"/>
</dbReference>
<organism evidence="12 13">
    <name type="scientific">Trichomonas vaginalis (strain ATCC PRA-98 / G3)</name>
    <dbReference type="NCBI Taxonomy" id="412133"/>
    <lineage>
        <taxon>Eukaryota</taxon>
        <taxon>Metamonada</taxon>
        <taxon>Parabasalia</taxon>
        <taxon>Trichomonadida</taxon>
        <taxon>Trichomonadidae</taxon>
        <taxon>Trichomonas</taxon>
    </lineage>
</organism>
<dbReference type="SUPFAM" id="SSF48371">
    <property type="entry name" value="ARM repeat"/>
    <property type="match status" value="1"/>
</dbReference>
<dbReference type="OMA" id="PYGCLCT"/>
<keyword evidence="5 6" id="KW-0067">ATP-binding</keyword>
<dbReference type="FunFam" id="1.25.40.70:FF:000030">
    <property type="entry name" value="Phosphatidylinositol 3-and 4-kinase family protein"/>
    <property type="match status" value="1"/>
</dbReference>
<dbReference type="Pfam" id="PF00792">
    <property type="entry name" value="PI3K_C2"/>
    <property type="match status" value="1"/>
</dbReference>
<dbReference type="AlphaFoldDB" id="A2F0T8"/>
<sequence length="806" mass="92448">MLFNRIREHQGVGNELDPKNYALILQGTDEIIAGEYTIIQFVCVRQFLLSVTPFMNFLLFDRNQLIEQINSKELSFTPLPEPTAEQRYKPLVLKENVKPCFAQIGGFPHLLSKEYFSIIINGCFNIPKELSARAYIIRAAIYHGSNELGAPTMTKPSLGGTSVSWNEVLILTTQIQLIPRSARVAITLYNYEKIGTKEGAVATINIPVFNFDGWVNSGVNFCSMWNGKDTDPMLTTCQCEDEDATRILFEIPQYKFPITFTAPPQTIQRGSMTSIRISTQQRISIENLKKRVFDPLKKLSCEDKNLIYKHRHDLYDMTSMLPLVLSSIDYTIPTQVNEVSILLQRWDRLSPKEALTLLDSEFADYRVRTYAVEILESFSDDEIMLYMLQLVQALKNEMYDYSPLCRFLFRRGLNEPKFLGHKLFWQLMSEAHISHIRRRFSSFVVNFLYGSGIYREELITGYKFTQELVRLNQKLCKLSHADATGPFRDALSKFNLPNKFHLPMDPRLVVDAFIVEKCKVMNSKKKPFWLTFHNAAPFVTEPIRVLFKVGDDLRQDQLTLQVMSVMEHLWRQAGMDFHMRCYGVLPTGFNQGFIEVVPNAITEQALQQEKGTFAGVWNVSLFSDYLCKVNTTEQNQMLARENFMYSSAGYAVATCVLGIADRHPGNIMLQSDGHFLHIDFGHFLGNFKTKLGYQRENAPYHFSPACVNVLGDVNGEMFKKYRQLCGDALNVLRKNSNLLVTLLILMLGTGIPELQQAEDIRYMTDMLFLNKTDSEAKIEFDRLTDLSIDSKRTKLNNLFHNIAVSD</sequence>
<dbReference type="InterPro" id="IPR035448">
    <property type="entry name" value="PI3Kc"/>
</dbReference>
<evidence type="ECO:0000256" key="4">
    <source>
        <dbReference type="ARBA" id="ARBA00022777"/>
    </source>
</evidence>
<dbReference type="OrthoDB" id="67688at2759"/>
<evidence type="ECO:0000256" key="2">
    <source>
        <dbReference type="ARBA" id="ARBA00022679"/>
    </source>
</evidence>
<dbReference type="EMBL" id="DS113566">
    <property type="protein sequence ID" value="EAY01473.1"/>
    <property type="molecule type" value="Genomic_DNA"/>
</dbReference>
<dbReference type="GO" id="GO:0005737">
    <property type="term" value="C:cytoplasm"/>
    <property type="evidence" value="ECO:0000318"/>
    <property type="project" value="GO_Central"/>
</dbReference>
<dbReference type="GO" id="GO:0005886">
    <property type="term" value="C:plasma membrane"/>
    <property type="evidence" value="ECO:0000318"/>
    <property type="project" value="GO_Central"/>
</dbReference>
<dbReference type="InterPro" id="IPR018936">
    <property type="entry name" value="PI3/4_kinase_CS"/>
</dbReference>
<dbReference type="Gene3D" id="3.30.1010.10">
    <property type="entry name" value="Phosphatidylinositol 3-kinase Catalytic Subunit, Chain A, domain 4"/>
    <property type="match status" value="1"/>
</dbReference>
<keyword evidence="2 6" id="KW-0808">Transferase</keyword>
<dbReference type="KEGG" id="tva:4759297"/>
<dbReference type="SMART" id="SM00146">
    <property type="entry name" value="PI3Kc"/>
    <property type="match status" value="1"/>
</dbReference>
<feature type="domain" description="C2 PI3K-type" evidence="11">
    <location>
        <begin position="112"/>
        <end position="257"/>
    </location>
</feature>
<dbReference type="CDD" id="cd00891">
    <property type="entry name" value="PI3Kc"/>
    <property type="match status" value="1"/>
</dbReference>
<dbReference type="PROSITE" id="PS51547">
    <property type="entry name" value="C2_PI3K"/>
    <property type="match status" value="1"/>
</dbReference>
<dbReference type="InterPro" id="IPR000341">
    <property type="entry name" value="PI3K_Ras-bd_dom"/>
</dbReference>
<evidence type="ECO:0000259" key="8">
    <source>
        <dbReference type="PROSITE" id="PS50290"/>
    </source>
</evidence>
<evidence type="ECO:0000313" key="12">
    <source>
        <dbReference type="EMBL" id="EAY01473.1"/>
    </source>
</evidence>
<dbReference type="GO" id="GO:0043491">
    <property type="term" value="P:phosphatidylinositol 3-kinase/protein kinase B signal transduction"/>
    <property type="evidence" value="ECO:0000318"/>
    <property type="project" value="GO_Central"/>
</dbReference>
<dbReference type="GO" id="GO:0036092">
    <property type="term" value="P:phosphatidylinositol-3-phosphate biosynthetic process"/>
    <property type="evidence" value="ECO:0000318"/>
    <property type="project" value="GO_Central"/>
</dbReference>
<feature type="domain" description="PI3K-RBD" evidence="10">
    <location>
        <begin position="1"/>
        <end position="60"/>
    </location>
</feature>
<evidence type="ECO:0000259" key="9">
    <source>
        <dbReference type="PROSITE" id="PS51545"/>
    </source>
</evidence>
<dbReference type="Pfam" id="PF00613">
    <property type="entry name" value="PI3Ka"/>
    <property type="match status" value="1"/>
</dbReference>
<dbReference type="SMART" id="SM00142">
    <property type="entry name" value="PI3K_C2"/>
    <property type="match status" value="1"/>
</dbReference>
<dbReference type="Gene3D" id="1.10.1070.11">
    <property type="entry name" value="Phosphatidylinositol 3-/4-kinase, catalytic domain"/>
    <property type="match status" value="1"/>
</dbReference>
<dbReference type="PANTHER" id="PTHR10048">
    <property type="entry name" value="PHOSPHATIDYLINOSITOL KINASE"/>
    <property type="match status" value="1"/>
</dbReference>
<dbReference type="VEuPathDB" id="TrichDB:TVAGG3_0592670"/>
<dbReference type="InterPro" id="IPR016024">
    <property type="entry name" value="ARM-type_fold"/>
</dbReference>
<evidence type="ECO:0000259" key="11">
    <source>
        <dbReference type="PROSITE" id="PS51547"/>
    </source>
</evidence>
<dbReference type="eggNOG" id="KOG0904">
    <property type="taxonomic scope" value="Eukaryota"/>
</dbReference>
<proteinExistence type="inferred from homology"/>
<evidence type="ECO:0000256" key="5">
    <source>
        <dbReference type="ARBA" id="ARBA00022840"/>
    </source>
</evidence>
<evidence type="ECO:0000256" key="7">
    <source>
        <dbReference type="PROSITE-ProRule" id="PRU00880"/>
    </source>
</evidence>
<evidence type="ECO:0000256" key="1">
    <source>
        <dbReference type="ARBA" id="ARBA00012073"/>
    </source>
</evidence>
<dbReference type="PROSITE" id="PS51545">
    <property type="entry name" value="PIK_HELICAL"/>
    <property type="match status" value="1"/>
</dbReference>
<dbReference type="InterPro" id="IPR029071">
    <property type="entry name" value="Ubiquitin-like_domsf"/>
</dbReference>
<dbReference type="FunFam" id="3.30.1010.10:FF:000008">
    <property type="entry name" value="Phosphatidylinositol 4,5-bisphosphate 3-kinase catalytic subunit gamma"/>
    <property type="match status" value="1"/>
</dbReference>
<dbReference type="SMART" id="SM00145">
    <property type="entry name" value="PI3Ka"/>
    <property type="match status" value="1"/>
</dbReference>
<keyword evidence="13" id="KW-1185">Reference proteome</keyword>
<dbReference type="PROSITE" id="PS51546">
    <property type="entry name" value="PI3K_RBD"/>
    <property type="match status" value="1"/>
</dbReference>
<dbReference type="PROSITE" id="PS50290">
    <property type="entry name" value="PI3_4_KINASE_3"/>
    <property type="match status" value="1"/>
</dbReference>
<reference evidence="12" key="2">
    <citation type="journal article" date="2007" name="Science">
        <title>Draft genome sequence of the sexually transmitted pathogen Trichomonas vaginalis.</title>
        <authorList>
            <person name="Carlton J.M."/>
            <person name="Hirt R.P."/>
            <person name="Silva J.C."/>
            <person name="Delcher A.L."/>
            <person name="Schatz M."/>
            <person name="Zhao Q."/>
            <person name="Wortman J.R."/>
            <person name="Bidwell S.L."/>
            <person name="Alsmark U.C.M."/>
            <person name="Besteiro S."/>
            <person name="Sicheritz-Ponten T."/>
            <person name="Noel C.J."/>
            <person name="Dacks J.B."/>
            <person name="Foster P.G."/>
            <person name="Simillion C."/>
            <person name="Van de Peer Y."/>
            <person name="Miranda-Saavedra D."/>
            <person name="Barton G.J."/>
            <person name="Westrop G.D."/>
            <person name="Mueller S."/>
            <person name="Dessi D."/>
            <person name="Fiori P.L."/>
            <person name="Ren Q."/>
            <person name="Paulsen I."/>
            <person name="Zhang H."/>
            <person name="Bastida-Corcuera F.D."/>
            <person name="Simoes-Barbosa A."/>
            <person name="Brown M.T."/>
            <person name="Hayes R.D."/>
            <person name="Mukherjee M."/>
            <person name="Okumura C.Y."/>
            <person name="Schneider R."/>
            <person name="Smith A.J."/>
            <person name="Vanacova S."/>
            <person name="Villalvazo M."/>
            <person name="Haas B.J."/>
            <person name="Pertea M."/>
            <person name="Feldblyum T.V."/>
            <person name="Utterback T.R."/>
            <person name="Shu C.L."/>
            <person name="Osoegawa K."/>
            <person name="de Jong P.J."/>
            <person name="Hrdy I."/>
            <person name="Horvathova L."/>
            <person name="Zubacova Z."/>
            <person name="Dolezal P."/>
            <person name="Malik S.B."/>
            <person name="Logsdon J.M. Jr."/>
            <person name="Henze K."/>
            <person name="Gupta A."/>
            <person name="Wang C.C."/>
            <person name="Dunne R.L."/>
            <person name="Upcroft J.A."/>
            <person name="Upcroft P."/>
            <person name="White O."/>
            <person name="Salzberg S.L."/>
            <person name="Tang P."/>
            <person name="Chiu C.-H."/>
            <person name="Lee Y.-S."/>
            <person name="Embley T.M."/>
            <person name="Coombs G.H."/>
            <person name="Mottram J.C."/>
            <person name="Tachezy J."/>
            <person name="Fraser-Liggett C.M."/>
            <person name="Johnson P.J."/>
        </authorList>
    </citation>
    <scope>NUCLEOTIDE SEQUENCE [LARGE SCALE GENOMIC DNA]</scope>
    <source>
        <strain evidence="12">G3</strain>
    </source>
</reference>
<dbReference type="SMR" id="A2F0T8"/>
<gene>
    <name evidence="12" type="ORF">TVAG_344900</name>
</gene>
<feature type="domain" description="PIK helical" evidence="9">
    <location>
        <begin position="273"/>
        <end position="450"/>
    </location>
</feature>
<keyword evidence="3 6" id="KW-0547">Nucleotide-binding</keyword>
<dbReference type="GO" id="GO:0016477">
    <property type="term" value="P:cell migration"/>
    <property type="evidence" value="ECO:0000318"/>
    <property type="project" value="GO_Central"/>
</dbReference>
<evidence type="ECO:0000256" key="3">
    <source>
        <dbReference type="ARBA" id="ARBA00022741"/>
    </source>
</evidence>
<dbReference type="Pfam" id="PF00454">
    <property type="entry name" value="PI3_PI4_kinase"/>
    <property type="match status" value="1"/>
</dbReference>
<dbReference type="SUPFAM" id="SSF56112">
    <property type="entry name" value="Protein kinase-like (PK-like)"/>
    <property type="match status" value="1"/>
</dbReference>
<dbReference type="GO" id="GO:0005524">
    <property type="term" value="F:ATP binding"/>
    <property type="evidence" value="ECO:0007669"/>
    <property type="project" value="UniProtKB-UniRule"/>
</dbReference>
<dbReference type="FunFam" id="2.60.40.150:FF:000385">
    <property type="entry name" value="Phosphatidylinositol 3-and 4-kinase family protein"/>
    <property type="match status" value="1"/>
</dbReference>
<dbReference type="GO" id="GO:0040012">
    <property type="term" value="P:regulation of locomotion"/>
    <property type="evidence" value="ECO:0007669"/>
    <property type="project" value="UniProtKB-ARBA"/>
</dbReference>
<dbReference type="Proteomes" id="UP000001542">
    <property type="component" value="Unassembled WGS sequence"/>
</dbReference>
<dbReference type="Gene3D" id="3.10.20.770">
    <property type="match status" value="1"/>
</dbReference>
<dbReference type="GO" id="GO:0048015">
    <property type="term" value="P:phosphatidylinositol-mediated signaling"/>
    <property type="evidence" value="ECO:0000318"/>
    <property type="project" value="GO_Central"/>
</dbReference>
<evidence type="ECO:0000259" key="10">
    <source>
        <dbReference type="PROSITE" id="PS51546"/>
    </source>
</evidence>
<dbReference type="STRING" id="5722.A2F0T8"/>
<accession>A2F0T8</accession>
<dbReference type="PANTHER" id="PTHR10048:SF14">
    <property type="entry name" value="LD28067P"/>
    <property type="match status" value="1"/>
</dbReference>
<dbReference type="InterPro" id="IPR000403">
    <property type="entry name" value="PI3/4_kinase_cat_dom"/>
</dbReference>
<keyword evidence="4 6" id="KW-0418">Kinase</keyword>
<dbReference type="InterPro" id="IPR002420">
    <property type="entry name" value="PI3K-type_C2_dom"/>
</dbReference>
<dbReference type="GO" id="GO:0016303">
    <property type="term" value="F:1-phosphatidylinositol-3-kinase activity"/>
    <property type="evidence" value="ECO:0000318"/>
    <property type="project" value="GO_Central"/>
</dbReference>
<dbReference type="RefSeq" id="XP_001314164.1">
    <property type="nucleotide sequence ID" value="XM_001314152.1"/>
</dbReference>
<dbReference type="InterPro" id="IPR035892">
    <property type="entry name" value="C2_domain_sf"/>
</dbReference>
<evidence type="ECO:0000256" key="6">
    <source>
        <dbReference type="PIRNR" id="PIRNR000587"/>
    </source>
</evidence>
<protein>
    <recommendedName>
        <fullName evidence="1">phosphatidylinositol 3-kinase</fullName>
        <ecNumber evidence="1">2.7.1.137</ecNumber>
    </recommendedName>
</protein>
<dbReference type="Gene3D" id="2.60.40.150">
    <property type="entry name" value="C2 domain"/>
    <property type="match status" value="1"/>
</dbReference>
<dbReference type="InterPro" id="IPR042236">
    <property type="entry name" value="PI3K_accessory_sf"/>
</dbReference>
<dbReference type="InterPro" id="IPR036940">
    <property type="entry name" value="PI3/4_kinase_cat_sf"/>
</dbReference>
<dbReference type="InterPro" id="IPR008290">
    <property type="entry name" value="PI3K_Vps34"/>
</dbReference>
<dbReference type="VEuPathDB" id="TrichDB:TVAG_344900"/>
<dbReference type="FunFam" id="1.10.1070.11:FF:000059">
    <property type="entry name" value="Phosphatidylinositol 3-and 4-kinase family protein"/>
    <property type="match status" value="1"/>
</dbReference>
<dbReference type="InterPro" id="IPR001263">
    <property type="entry name" value="PI3K_accessory_dom"/>
</dbReference>
<dbReference type="SUPFAM" id="SSF54236">
    <property type="entry name" value="Ubiquitin-like"/>
    <property type="match status" value="1"/>
</dbReference>
<dbReference type="PROSITE" id="PS00915">
    <property type="entry name" value="PI3_4_KINASE_1"/>
    <property type="match status" value="1"/>
</dbReference>
<dbReference type="InParanoid" id="A2F0T8"/>
<dbReference type="EC" id="2.7.1.137" evidence="1"/>
<dbReference type="InterPro" id="IPR011009">
    <property type="entry name" value="Kinase-like_dom_sf"/>
</dbReference>
<dbReference type="PIRSF" id="PIRSF000587">
    <property type="entry name" value="PI3K_Vps34"/>
    <property type="match status" value="1"/>
</dbReference>